<dbReference type="SUPFAM" id="SSF51679">
    <property type="entry name" value="Bacterial luciferase-like"/>
    <property type="match status" value="1"/>
</dbReference>
<organism evidence="2 3">
    <name type="scientific">Pseudonocardia autotrophica</name>
    <name type="common">Amycolata autotrophica</name>
    <name type="synonym">Nocardia autotrophica</name>
    <dbReference type="NCBI Taxonomy" id="2074"/>
    <lineage>
        <taxon>Bacteria</taxon>
        <taxon>Bacillati</taxon>
        <taxon>Actinomycetota</taxon>
        <taxon>Actinomycetes</taxon>
        <taxon>Pseudonocardiales</taxon>
        <taxon>Pseudonocardiaceae</taxon>
        <taxon>Pseudonocardia</taxon>
    </lineage>
</organism>
<dbReference type="PANTHER" id="PTHR43244">
    <property type="match status" value="1"/>
</dbReference>
<feature type="domain" description="Luciferase-like" evidence="1">
    <location>
        <begin position="16"/>
        <end position="307"/>
    </location>
</feature>
<dbReference type="CDD" id="cd01097">
    <property type="entry name" value="Tetrahydromethanopterin_reductase"/>
    <property type="match status" value="1"/>
</dbReference>
<comment type="caution">
    <text evidence="2">The sequence shown here is derived from an EMBL/GenBank/DDBJ whole genome shotgun (WGS) entry which is preliminary data.</text>
</comment>
<name>A0A1Y2MQU3_PSEAH</name>
<accession>A0A1Y2MQU3</accession>
<evidence type="ECO:0000313" key="2">
    <source>
        <dbReference type="EMBL" id="OSY37087.1"/>
    </source>
</evidence>
<evidence type="ECO:0000259" key="1">
    <source>
        <dbReference type="Pfam" id="PF00296"/>
    </source>
</evidence>
<protein>
    <submittedName>
        <fullName evidence="2">F420-dependent glucose-6-phosphate dehydrogenase</fullName>
        <ecNumber evidence="2">1.1.98.2</ecNumber>
    </submittedName>
</protein>
<dbReference type="GO" id="GO:0016705">
    <property type="term" value="F:oxidoreductase activity, acting on paired donors, with incorporation or reduction of molecular oxygen"/>
    <property type="evidence" value="ECO:0007669"/>
    <property type="project" value="InterPro"/>
</dbReference>
<dbReference type="STRING" id="2074.BG845_04970"/>
<dbReference type="EMBL" id="MIGB01000033">
    <property type="protein sequence ID" value="OSY37087.1"/>
    <property type="molecule type" value="Genomic_DNA"/>
</dbReference>
<dbReference type="OrthoDB" id="3284378at2"/>
<keyword evidence="2" id="KW-0560">Oxidoreductase</keyword>
<proteinExistence type="predicted"/>
<sequence length="345" mass="36711">MREQYGLTIFTGGRGPRRFRAAADLARRAEAAGFGAVWTGELYNRSATVPMAVLGAATERVAIGSNIAYGVGRSPLIWAAEARDLDELTGGRIILGLGNGTSGMMENWLSTSGESPAVRMEELVTVLRALWTLHEGPVHHDGRFYRLHLAPTAETPAPFRDHLPIWTAGVGARMVRAAGRVADGLVAHPMTTAAYLAEVVRPELERGAADAGRSLDGFVVKGTRMVALDDDEEAARRRVAFAIAQYAASRVYDRLFALHGWDAAQQRIRAAVKAGDPVAAAAAVPDAAIDAIGIACRAADLPARVAAHAEHVDHLDLCAPPWGLDPDGLEDATEQILAALTRAHV</sequence>
<keyword evidence="3" id="KW-1185">Reference proteome</keyword>
<dbReference type="RefSeq" id="WP_085915121.1">
    <property type="nucleotide sequence ID" value="NZ_AP018920.1"/>
</dbReference>
<dbReference type="PANTHER" id="PTHR43244:SF2">
    <property type="entry name" value="CONSERVED HYPOTHETICAL ALANINE AND PROLINE-RICH PROTEIN"/>
    <property type="match status" value="1"/>
</dbReference>
<gene>
    <name evidence="2" type="primary">fgd1_4</name>
    <name evidence="2" type="ORF">BG845_04970</name>
</gene>
<dbReference type="InterPro" id="IPR036661">
    <property type="entry name" value="Luciferase-like_sf"/>
</dbReference>
<dbReference type="AlphaFoldDB" id="A0A1Y2MQU3"/>
<dbReference type="EC" id="1.1.98.2" evidence="2"/>
<dbReference type="InterPro" id="IPR050564">
    <property type="entry name" value="F420-G6PD/mer"/>
</dbReference>
<dbReference type="Gene3D" id="3.20.20.30">
    <property type="entry name" value="Luciferase-like domain"/>
    <property type="match status" value="1"/>
</dbReference>
<evidence type="ECO:0000313" key="3">
    <source>
        <dbReference type="Proteomes" id="UP000194360"/>
    </source>
</evidence>
<dbReference type="Pfam" id="PF00296">
    <property type="entry name" value="Bac_luciferase"/>
    <property type="match status" value="1"/>
</dbReference>
<reference evidence="2 3" key="1">
    <citation type="submission" date="2016-09" db="EMBL/GenBank/DDBJ databases">
        <title>Pseudonocardia autotrophica DSM535, a candidate organism with high potential of specific P450 cytochromes.</title>
        <authorList>
            <person name="Grumaz C."/>
            <person name="Vainshtein Y."/>
            <person name="Kirstahler P."/>
            <person name="Sohn K."/>
        </authorList>
    </citation>
    <scope>NUCLEOTIDE SEQUENCE [LARGE SCALE GENOMIC DNA]</scope>
    <source>
        <strain evidence="2 3">DSM 535</strain>
    </source>
</reference>
<dbReference type="InterPro" id="IPR011251">
    <property type="entry name" value="Luciferase-like_dom"/>
</dbReference>
<dbReference type="Proteomes" id="UP000194360">
    <property type="component" value="Unassembled WGS sequence"/>
</dbReference>
<dbReference type="GO" id="GO:0052749">
    <property type="term" value="F:glucose-6-phosphate dehydrogenase (coenzyme F420) activity"/>
    <property type="evidence" value="ECO:0007669"/>
    <property type="project" value="UniProtKB-EC"/>
</dbReference>